<feature type="transmembrane region" description="Helical" evidence="8">
    <location>
        <begin position="144"/>
        <end position="164"/>
    </location>
</feature>
<proteinExistence type="predicted"/>
<dbReference type="PANTHER" id="PTHR42718">
    <property type="entry name" value="MAJOR FACILITATOR SUPERFAMILY MULTIDRUG TRANSPORTER MFSC"/>
    <property type="match status" value="1"/>
</dbReference>
<feature type="transmembrane region" description="Helical" evidence="8">
    <location>
        <begin position="337"/>
        <end position="356"/>
    </location>
</feature>
<feature type="region of interest" description="Disordered" evidence="7">
    <location>
        <begin position="509"/>
        <end position="535"/>
    </location>
</feature>
<feature type="transmembrane region" description="Helical" evidence="8">
    <location>
        <begin position="62"/>
        <end position="79"/>
    </location>
</feature>
<evidence type="ECO:0000256" key="8">
    <source>
        <dbReference type="SAM" id="Phobius"/>
    </source>
</evidence>
<dbReference type="PROSITE" id="PS50850">
    <property type="entry name" value="MFS"/>
    <property type="match status" value="1"/>
</dbReference>
<feature type="transmembrane region" description="Helical" evidence="8">
    <location>
        <begin position="170"/>
        <end position="194"/>
    </location>
</feature>
<dbReference type="InterPro" id="IPR011701">
    <property type="entry name" value="MFS"/>
</dbReference>
<keyword evidence="4 8" id="KW-0812">Transmembrane</keyword>
<feature type="transmembrane region" description="Helical" evidence="8">
    <location>
        <begin position="86"/>
        <end position="105"/>
    </location>
</feature>
<evidence type="ECO:0000256" key="1">
    <source>
        <dbReference type="ARBA" id="ARBA00004651"/>
    </source>
</evidence>
<evidence type="ECO:0000256" key="2">
    <source>
        <dbReference type="ARBA" id="ARBA00022448"/>
    </source>
</evidence>
<feature type="transmembrane region" description="Helical" evidence="8">
    <location>
        <begin position="481"/>
        <end position="503"/>
    </location>
</feature>
<evidence type="ECO:0000256" key="6">
    <source>
        <dbReference type="ARBA" id="ARBA00023136"/>
    </source>
</evidence>
<dbReference type="SUPFAM" id="SSF103473">
    <property type="entry name" value="MFS general substrate transporter"/>
    <property type="match status" value="1"/>
</dbReference>
<dbReference type="EMBL" id="JAGGMS010000001">
    <property type="protein sequence ID" value="MBP2181045.1"/>
    <property type="molecule type" value="Genomic_DNA"/>
</dbReference>
<dbReference type="Proteomes" id="UP000741013">
    <property type="component" value="Unassembled WGS sequence"/>
</dbReference>
<name>A0ABS4PNR0_9PSEU</name>
<evidence type="ECO:0000256" key="3">
    <source>
        <dbReference type="ARBA" id="ARBA00022475"/>
    </source>
</evidence>
<feature type="transmembrane region" description="Helical" evidence="8">
    <location>
        <begin position="231"/>
        <end position="252"/>
    </location>
</feature>
<comment type="subcellular location">
    <subcellularLocation>
        <location evidence="1">Cell membrane</location>
        <topology evidence="1">Multi-pass membrane protein</topology>
    </subcellularLocation>
</comment>
<keyword evidence="3" id="KW-1003">Cell membrane</keyword>
<evidence type="ECO:0000256" key="4">
    <source>
        <dbReference type="ARBA" id="ARBA00022692"/>
    </source>
</evidence>
<evidence type="ECO:0000256" key="7">
    <source>
        <dbReference type="SAM" id="MobiDB-lite"/>
    </source>
</evidence>
<keyword evidence="11" id="KW-1185">Reference proteome</keyword>
<evidence type="ECO:0000259" key="9">
    <source>
        <dbReference type="PROSITE" id="PS50850"/>
    </source>
</evidence>
<evidence type="ECO:0000313" key="10">
    <source>
        <dbReference type="EMBL" id="MBP2181045.1"/>
    </source>
</evidence>
<feature type="transmembrane region" description="Helical" evidence="8">
    <location>
        <begin position="273"/>
        <end position="297"/>
    </location>
</feature>
<gene>
    <name evidence="10" type="ORF">JOM49_002571</name>
</gene>
<dbReference type="InterPro" id="IPR001958">
    <property type="entry name" value="Tet-R_TetA/multi-R_MdtG-like"/>
</dbReference>
<sequence length="535" mass="54046">MDTTADAGSGARAGRREWLGLAVLALPTLLLSLDLSVLYLALPHLSADLGATGTEQLWITDIYGFLIAGFLVTMGTLGDRVGRKRLLMIGGVAFAFASVLAAFSVNPEMLIASRALMGIAGATLMPSTLALISNMFTDPKQQGTAIGVWMACFMGGMALGPVFGGALLDAFWWGSVFLLAVPVMLALVVFGPALLPEYRDENAGKLDLASVALSLATILPVIYGLKELAKLEVGVVSIGAIVVGLLVGVVFVKRQRSLENPLLDLRLFNNKTFTAAIAITTAGGIMSGSYLLINLYLQTVEGLSPLQAALWLLPSAATTVVSVMVAPMIARKIRPGFAIAGGLVAVAAGYVLITFVDGPGGLAIVVAGLVLSAAGAGPMGSLGTGLVFSSVPMEKMGSASSLSETGGEFGIAMGVATMGVIGTAVYRGEMTDAAIPAGVPVEAAESARESIAGAAAAAQSIAGSAGEGLLAVARTAFSNSLSVTVTVSASMALLLAIVAATVLRHAPATGAGDGEAPEGAEAPEETKEEAAVPAG</sequence>
<dbReference type="CDD" id="cd17321">
    <property type="entry name" value="MFS_MMR_MDR_like"/>
    <property type="match status" value="1"/>
</dbReference>
<feature type="transmembrane region" description="Helical" evidence="8">
    <location>
        <begin position="309"/>
        <end position="330"/>
    </location>
</feature>
<accession>A0ABS4PNR0</accession>
<keyword evidence="2" id="KW-0813">Transport</keyword>
<feature type="transmembrane region" description="Helical" evidence="8">
    <location>
        <begin position="362"/>
        <end position="388"/>
    </location>
</feature>
<keyword evidence="6 8" id="KW-0472">Membrane</keyword>
<dbReference type="RefSeq" id="WP_209664513.1">
    <property type="nucleotide sequence ID" value="NZ_JAGGMS010000001.1"/>
</dbReference>
<feature type="transmembrane region" description="Helical" evidence="8">
    <location>
        <begin position="206"/>
        <end position="225"/>
    </location>
</feature>
<evidence type="ECO:0000313" key="11">
    <source>
        <dbReference type="Proteomes" id="UP000741013"/>
    </source>
</evidence>
<dbReference type="PRINTS" id="PR01035">
    <property type="entry name" value="TCRTETA"/>
</dbReference>
<dbReference type="InterPro" id="IPR020846">
    <property type="entry name" value="MFS_dom"/>
</dbReference>
<dbReference type="InterPro" id="IPR036259">
    <property type="entry name" value="MFS_trans_sf"/>
</dbReference>
<dbReference type="Gene3D" id="1.20.1250.20">
    <property type="entry name" value="MFS general substrate transporter like domains"/>
    <property type="match status" value="1"/>
</dbReference>
<dbReference type="PANTHER" id="PTHR42718:SF47">
    <property type="entry name" value="METHYL VIOLOGEN RESISTANCE PROTEIN SMVA"/>
    <property type="match status" value="1"/>
</dbReference>
<comment type="caution">
    <text evidence="10">The sequence shown here is derived from an EMBL/GenBank/DDBJ whole genome shotgun (WGS) entry which is preliminary data.</text>
</comment>
<protein>
    <submittedName>
        <fullName evidence="10">DHA2 family multidrug resistance protein-like MFS transporter</fullName>
    </submittedName>
</protein>
<organism evidence="10 11">
    <name type="scientific">Amycolatopsis magusensis</name>
    <dbReference type="NCBI Taxonomy" id="882444"/>
    <lineage>
        <taxon>Bacteria</taxon>
        <taxon>Bacillati</taxon>
        <taxon>Actinomycetota</taxon>
        <taxon>Actinomycetes</taxon>
        <taxon>Pseudonocardiales</taxon>
        <taxon>Pseudonocardiaceae</taxon>
        <taxon>Amycolatopsis</taxon>
    </lineage>
</organism>
<keyword evidence="5 8" id="KW-1133">Transmembrane helix</keyword>
<feature type="transmembrane region" description="Helical" evidence="8">
    <location>
        <begin position="111"/>
        <end position="132"/>
    </location>
</feature>
<evidence type="ECO:0000256" key="5">
    <source>
        <dbReference type="ARBA" id="ARBA00022989"/>
    </source>
</evidence>
<feature type="transmembrane region" description="Helical" evidence="8">
    <location>
        <begin position="18"/>
        <end position="42"/>
    </location>
</feature>
<dbReference type="Pfam" id="PF07690">
    <property type="entry name" value="MFS_1"/>
    <property type="match status" value="1"/>
</dbReference>
<feature type="compositionally biased region" description="Basic and acidic residues" evidence="7">
    <location>
        <begin position="524"/>
        <end position="535"/>
    </location>
</feature>
<feature type="domain" description="Major facilitator superfamily (MFS) profile" evidence="9">
    <location>
        <begin position="20"/>
        <end position="507"/>
    </location>
</feature>
<reference evidence="10 11" key="1">
    <citation type="submission" date="2021-03" db="EMBL/GenBank/DDBJ databases">
        <title>Sequencing the genomes of 1000 actinobacteria strains.</title>
        <authorList>
            <person name="Klenk H.-P."/>
        </authorList>
    </citation>
    <scope>NUCLEOTIDE SEQUENCE [LARGE SCALE GENOMIC DNA]</scope>
    <source>
        <strain evidence="10 11">DSM 45510</strain>
    </source>
</reference>